<dbReference type="Pfam" id="PF16206">
    <property type="entry name" value="Mon2_C"/>
    <property type="match status" value="1"/>
</dbReference>
<gene>
    <name evidence="2" type="ORF">NP493_305g02023</name>
</gene>
<dbReference type="AlphaFoldDB" id="A0AAD9NW59"/>
<keyword evidence="3" id="KW-1185">Reference proteome</keyword>
<dbReference type="Proteomes" id="UP001209878">
    <property type="component" value="Unassembled WGS sequence"/>
</dbReference>
<name>A0AAD9NW59_RIDPI</name>
<organism evidence="2 3">
    <name type="scientific">Ridgeia piscesae</name>
    <name type="common">Tubeworm</name>
    <dbReference type="NCBI Taxonomy" id="27915"/>
    <lineage>
        <taxon>Eukaryota</taxon>
        <taxon>Metazoa</taxon>
        <taxon>Spiralia</taxon>
        <taxon>Lophotrochozoa</taxon>
        <taxon>Annelida</taxon>
        <taxon>Polychaeta</taxon>
        <taxon>Sedentaria</taxon>
        <taxon>Canalipalpata</taxon>
        <taxon>Sabellida</taxon>
        <taxon>Siboglinidae</taxon>
        <taxon>Ridgeia</taxon>
    </lineage>
</organism>
<evidence type="ECO:0000313" key="2">
    <source>
        <dbReference type="EMBL" id="KAK2183608.1"/>
    </source>
</evidence>
<dbReference type="InterPro" id="IPR032817">
    <property type="entry name" value="Mon2_C"/>
</dbReference>
<proteinExistence type="predicted"/>
<evidence type="ECO:0000259" key="1">
    <source>
        <dbReference type="Pfam" id="PF16206"/>
    </source>
</evidence>
<comment type="caution">
    <text evidence="2">The sequence shown here is derived from an EMBL/GenBank/DDBJ whole genome shotgun (WGS) entry which is preliminary data.</text>
</comment>
<sequence>MFRVPLRVKYGCPSQTTWVLVINALLSNLSVGLPIARKHEAAFKGMWMELGELMEDFLFSQSPAPANQSNDQCQRDEAIDCELIQLIREDILPYAKHVPREFIVKVMHILNRGSIHSHTMTAFIDTESSRKLREEFAKSCFETLLQFSFIMQQQTGGSTDEEGAITRLAVTALLQRCRDVMLKFVADERLSGKCPLPRPRMSEMSFVLKAASTLLITLKRAPPANVDQKIWDHVIGLYPVLVDCITSSSPQVCPALKEVLHEYRDLLSPPAGHATNGT</sequence>
<evidence type="ECO:0000313" key="3">
    <source>
        <dbReference type="Proteomes" id="UP001209878"/>
    </source>
</evidence>
<feature type="domain" description="Mon2 C-terminal" evidence="1">
    <location>
        <begin position="2"/>
        <end position="270"/>
    </location>
</feature>
<dbReference type="EMBL" id="JAODUO010000304">
    <property type="protein sequence ID" value="KAK2183608.1"/>
    <property type="molecule type" value="Genomic_DNA"/>
</dbReference>
<accession>A0AAD9NW59</accession>
<protein>
    <recommendedName>
        <fullName evidence="1">Mon2 C-terminal domain-containing protein</fullName>
    </recommendedName>
</protein>
<reference evidence="2" key="1">
    <citation type="journal article" date="2023" name="Mol. Biol. Evol.">
        <title>Third-Generation Sequencing Reveals the Adaptive Role of the Epigenome in Three Deep-Sea Polychaetes.</title>
        <authorList>
            <person name="Perez M."/>
            <person name="Aroh O."/>
            <person name="Sun Y."/>
            <person name="Lan Y."/>
            <person name="Juniper S.K."/>
            <person name="Young C.R."/>
            <person name="Angers B."/>
            <person name="Qian P.Y."/>
        </authorList>
    </citation>
    <scope>NUCLEOTIDE SEQUENCE</scope>
    <source>
        <strain evidence="2">R07B-5</strain>
    </source>
</reference>